<dbReference type="Pfam" id="PF03601">
    <property type="entry name" value="Cons_hypoth698"/>
    <property type="match status" value="1"/>
</dbReference>
<feature type="transmembrane region" description="Helical" evidence="7">
    <location>
        <begin position="24"/>
        <end position="55"/>
    </location>
</feature>
<dbReference type="PANTHER" id="PTHR30106:SF1">
    <property type="entry name" value="UPF0324 MEMBRANE PROTEIN FN0533"/>
    <property type="match status" value="1"/>
</dbReference>
<keyword evidence="3" id="KW-1003">Cell membrane</keyword>
<evidence type="ECO:0000256" key="4">
    <source>
        <dbReference type="ARBA" id="ARBA00022692"/>
    </source>
</evidence>
<organism evidence="8 9">
    <name type="scientific">Actinokineospora bangkokensis</name>
    <dbReference type="NCBI Taxonomy" id="1193682"/>
    <lineage>
        <taxon>Bacteria</taxon>
        <taxon>Bacillati</taxon>
        <taxon>Actinomycetota</taxon>
        <taxon>Actinomycetes</taxon>
        <taxon>Pseudonocardiales</taxon>
        <taxon>Pseudonocardiaceae</taxon>
        <taxon>Actinokineospora</taxon>
    </lineage>
</organism>
<evidence type="ECO:0000256" key="6">
    <source>
        <dbReference type="ARBA" id="ARBA00023136"/>
    </source>
</evidence>
<dbReference type="InterPro" id="IPR018383">
    <property type="entry name" value="UPF0324_pro"/>
</dbReference>
<keyword evidence="4 7" id="KW-0812">Transmembrane</keyword>
<accession>A0A1Q9LN41</accession>
<gene>
    <name evidence="8" type="ORF">BJP25_14250</name>
</gene>
<evidence type="ECO:0000256" key="1">
    <source>
        <dbReference type="ARBA" id="ARBA00004651"/>
    </source>
</evidence>
<dbReference type="EMBL" id="MKQR01000009">
    <property type="protein sequence ID" value="OLR93466.1"/>
    <property type="molecule type" value="Genomic_DNA"/>
</dbReference>
<dbReference type="AlphaFoldDB" id="A0A1Q9LN41"/>
<evidence type="ECO:0000256" key="5">
    <source>
        <dbReference type="ARBA" id="ARBA00022989"/>
    </source>
</evidence>
<comment type="caution">
    <text evidence="8">The sequence shown here is derived from an EMBL/GenBank/DDBJ whole genome shotgun (WGS) entry which is preliminary data.</text>
</comment>
<feature type="transmembrane region" description="Helical" evidence="7">
    <location>
        <begin position="162"/>
        <end position="180"/>
    </location>
</feature>
<evidence type="ECO:0000256" key="7">
    <source>
        <dbReference type="SAM" id="Phobius"/>
    </source>
</evidence>
<evidence type="ECO:0000256" key="2">
    <source>
        <dbReference type="ARBA" id="ARBA00007977"/>
    </source>
</evidence>
<keyword evidence="5 7" id="KW-1133">Transmembrane helix</keyword>
<dbReference type="RefSeq" id="WP_075974361.1">
    <property type="nucleotide sequence ID" value="NZ_MKQR01000009.1"/>
</dbReference>
<feature type="transmembrane region" description="Helical" evidence="7">
    <location>
        <begin position="75"/>
        <end position="95"/>
    </location>
</feature>
<comment type="subcellular location">
    <subcellularLocation>
        <location evidence="1">Cell membrane</location>
        <topology evidence="1">Multi-pass membrane protein</topology>
    </subcellularLocation>
</comment>
<feature type="transmembrane region" description="Helical" evidence="7">
    <location>
        <begin position="319"/>
        <end position="340"/>
    </location>
</feature>
<evidence type="ECO:0000313" key="8">
    <source>
        <dbReference type="EMBL" id="OLR93466.1"/>
    </source>
</evidence>
<evidence type="ECO:0008006" key="10">
    <source>
        <dbReference type="Google" id="ProtNLM"/>
    </source>
</evidence>
<evidence type="ECO:0000313" key="9">
    <source>
        <dbReference type="Proteomes" id="UP000186040"/>
    </source>
</evidence>
<name>A0A1Q9LN41_9PSEU</name>
<dbReference type="OrthoDB" id="9766798at2"/>
<dbReference type="GO" id="GO:0005886">
    <property type="term" value="C:plasma membrane"/>
    <property type="evidence" value="ECO:0007669"/>
    <property type="project" value="UniProtKB-SubCell"/>
</dbReference>
<evidence type="ECO:0000256" key="3">
    <source>
        <dbReference type="ARBA" id="ARBA00022475"/>
    </source>
</evidence>
<keyword evidence="9" id="KW-1185">Reference proteome</keyword>
<proteinExistence type="inferred from homology"/>
<dbReference type="PANTHER" id="PTHR30106">
    <property type="entry name" value="INNER MEMBRANE PROTEIN YEIH-RELATED"/>
    <property type="match status" value="1"/>
</dbReference>
<feature type="transmembrane region" description="Helical" evidence="7">
    <location>
        <begin position="134"/>
        <end position="155"/>
    </location>
</feature>
<protein>
    <recommendedName>
        <fullName evidence="10">Sulfate exporter family transporter</fullName>
    </recommendedName>
</protein>
<reference evidence="8 9" key="1">
    <citation type="submission" date="2016-10" db="EMBL/GenBank/DDBJ databases">
        <title>The Draft Genome Sequence of Actinokineospora bangkokensis 44EHWT reveals the biosynthetic pathway of antifungal compounds Thailandins with unusual extender unit butylmalonyl-CoA.</title>
        <authorList>
            <person name="Greule A."/>
            <person name="Intra B."/>
            <person name="Flemming S."/>
            <person name="Rommel M.G."/>
            <person name="Panbangred W."/>
            <person name="Bechthold A."/>
        </authorList>
    </citation>
    <scope>NUCLEOTIDE SEQUENCE [LARGE SCALE GENOMIC DNA]</scope>
    <source>
        <strain evidence="8 9">44EHW</strain>
    </source>
</reference>
<feature type="transmembrane region" description="Helical" evidence="7">
    <location>
        <begin position="228"/>
        <end position="245"/>
    </location>
</feature>
<keyword evidence="6 7" id="KW-0472">Membrane</keyword>
<feature type="transmembrane region" description="Helical" evidence="7">
    <location>
        <begin position="284"/>
        <end position="307"/>
    </location>
</feature>
<comment type="similarity">
    <text evidence="2">Belongs to the UPF0324 family.</text>
</comment>
<sequence>MSAGVADRPTAAARPPVRRVVPGLLVAVAVAAVATALGAVVPLVGGPVFGIALGAAAGSLVPRLRGPVWTDGFGFAGRVVLPLSIVVLGTGLPLGEVARVGVGSLPVMLGTLAVALGGGLMLGRLLGVGGDTRTLIAVGTGICGASAIAAAGSVLRPRQADTAYAVGTIVTFNVAAVLLFPPLGHLLHLDAQAFGLWAGTAVNDTSSVVAAGYAYGAEAGRHAVVVKLARSLMIIPVVLGLAALVARRGGAHGPVPWHRVVPPFLVGFLAAATLRSAGLVPDPWLPALGATGAFLVTTALAGTGLALRPADLRAAGVRPLLLGGLLWVAVAASSLGLQALTGAL</sequence>
<dbReference type="Proteomes" id="UP000186040">
    <property type="component" value="Unassembled WGS sequence"/>
</dbReference>
<feature type="transmembrane region" description="Helical" evidence="7">
    <location>
        <begin position="107"/>
        <end position="128"/>
    </location>
</feature>